<reference evidence="1" key="1">
    <citation type="journal article" date="2014" name="PLoS ONE">
        <title>Transcriptome-Based Identification of ABC Transporters in the Western Tarnished Plant Bug Lygus hesperus.</title>
        <authorList>
            <person name="Hull J.J."/>
            <person name="Chaney K."/>
            <person name="Geib S.M."/>
            <person name="Fabrick J.A."/>
            <person name="Brent C.S."/>
            <person name="Walsh D."/>
            <person name="Lavine L.C."/>
        </authorList>
    </citation>
    <scope>NUCLEOTIDE SEQUENCE</scope>
</reference>
<dbReference type="AlphaFoldDB" id="A0A0A9Z630"/>
<name>A0A0A9Z630_LYGHE</name>
<proteinExistence type="predicted"/>
<dbReference type="EMBL" id="GBHO01003675">
    <property type="protein sequence ID" value="JAG39929.1"/>
    <property type="molecule type" value="Transcribed_RNA"/>
</dbReference>
<evidence type="ECO:0000313" key="1">
    <source>
        <dbReference type="EMBL" id="JAG39929.1"/>
    </source>
</evidence>
<protein>
    <submittedName>
        <fullName evidence="1">SCAN domain-containing protein 3</fullName>
    </submittedName>
</protein>
<sequence length="102" mass="11934">VKYHQAPCRYSNFTKVVSISEEIRFKKVFEGSHLKSQVSNHLENLSEEFKKYFPNTCDENFYRLSTDPFNVNIDSLPEALQEEGLELKNDSSAKYDFEKMGK</sequence>
<accession>A0A0A9Z630</accession>
<organism evidence="1">
    <name type="scientific">Lygus hesperus</name>
    <name type="common">Western plant bug</name>
    <dbReference type="NCBI Taxonomy" id="30085"/>
    <lineage>
        <taxon>Eukaryota</taxon>
        <taxon>Metazoa</taxon>
        <taxon>Ecdysozoa</taxon>
        <taxon>Arthropoda</taxon>
        <taxon>Hexapoda</taxon>
        <taxon>Insecta</taxon>
        <taxon>Pterygota</taxon>
        <taxon>Neoptera</taxon>
        <taxon>Paraneoptera</taxon>
        <taxon>Hemiptera</taxon>
        <taxon>Heteroptera</taxon>
        <taxon>Panheteroptera</taxon>
        <taxon>Cimicomorpha</taxon>
        <taxon>Miridae</taxon>
        <taxon>Mirini</taxon>
        <taxon>Lygus</taxon>
    </lineage>
</organism>
<gene>
    <name evidence="1" type="primary">SCAND3</name>
    <name evidence="1" type="ORF">CM83_105948</name>
</gene>
<feature type="non-terminal residue" evidence="1">
    <location>
        <position position="1"/>
    </location>
</feature>
<reference evidence="1" key="2">
    <citation type="submission" date="2014-07" db="EMBL/GenBank/DDBJ databases">
        <authorList>
            <person name="Hull J."/>
        </authorList>
    </citation>
    <scope>NUCLEOTIDE SEQUENCE</scope>
</reference>